<evidence type="ECO:0000313" key="4">
    <source>
        <dbReference type="Proteomes" id="UP000240542"/>
    </source>
</evidence>
<organism evidence="3 4">
    <name type="scientific">Murinocardiopsis flavida</name>
    <dbReference type="NCBI Taxonomy" id="645275"/>
    <lineage>
        <taxon>Bacteria</taxon>
        <taxon>Bacillati</taxon>
        <taxon>Actinomycetota</taxon>
        <taxon>Actinomycetes</taxon>
        <taxon>Streptosporangiales</taxon>
        <taxon>Nocardiopsidaceae</taxon>
        <taxon>Murinocardiopsis</taxon>
    </lineage>
</organism>
<accession>A0A2P8D4Z1</accession>
<evidence type="ECO:0000256" key="2">
    <source>
        <dbReference type="ARBA" id="ARBA00022448"/>
    </source>
</evidence>
<protein>
    <submittedName>
        <fullName evidence="3">Carbohydrate ABC transporter substrate-binding protein (CUT1 family)</fullName>
    </submittedName>
</protein>
<dbReference type="AlphaFoldDB" id="A0A2P8D4Z1"/>
<dbReference type="RefSeq" id="WP_106585304.1">
    <property type="nucleotide sequence ID" value="NZ_PYGA01000018.1"/>
</dbReference>
<dbReference type="Proteomes" id="UP000240542">
    <property type="component" value="Unassembled WGS sequence"/>
</dbReference>
<sequence length="447" mass="48997">MPMTPRRRVLLAATIPLVLVSTGCSYLSGGGSAADPGSADCKAFSDWQGHDGKTVEIYASIRDEEGERMQEAWQKFSDCTGITIKYEGSAEFEAQIQVRVDGGNAPDIAFFPQPGLLERFAAAGDAKPLPDTVRKRAEDGYPKDWLSYATHDGEMYGTPLGANVKSLVWYSPKLFAEEGYEVPKTWDALIKLSDSMADTDVKPWCAGIESGEATGWPATDWVENVMLRENGPEVYDQWVAHEIPFDDPKVEKALDRVDGIWRNPDYVNAGFGDVKSIVTTSSQDAGLPVAEQKCGMHLMGTFYAANWSEDTEIAEDGDVFAFNLPPIDESVGTPVLGGGEFTAAFAERPEVVAVQEYLATVDYADRRAQAGSWFSAHQDLDLKALKNPNDRLAAELLRDPDTVFRWDGADIMPAAVGSGTFWKGMTNWLNGDDTGEVLTYVEKSWPE</sequence>
<gene>
    <name evidence="3" type="ORF">CLV63_11853</name>
</gene>
<dbReference type="InterPro" id="IPR006059">
    <property type="entry name" value="SBP"/>
</dbReference>
<comment type="similarity">
    <text evidence="1">Belongs to the bacterial solute-binding protein 1 family.</text>
</comment>
<dbReference type="Gene3D" id="3.40.190.10">
    <property type="entry name" value="Periplasmic binding protein-like II"/>
    <property type="match status" value="2"/>
</dbReference>
<evidence type="ECO:0000256" key="1">
    <source>
        <dbReference type="ARBA" id="ARBA00008520"/>
    </source>
</evidence>
<dbReference type="EMBL" id="PYGA01000018">
    <property type="protein sequence ID" value="PSK92294.1"/>
    <property type="molecule type" value="Genomic_DNA"/>
</dbReference>
<comment type="caution">
    <text evidence="3">The sequence shown here is derived from an EMBL/GenBank/DDBJ whole genome shotgun (WGS) entry which is preliminary data.</text>
</comment>
<dbReference type="PANTHER" id="PTHR43649">
    <property type="entry name" value="ARABINOSE-BINDING PROTEIN-RELATED"/>
    <property type="match status" value="1"/>
</dbReference>
<proteinExistence type="inferred from homology"/>
<dbReference type="PROSITE" id="PS51257">
    <property type="entry name" value="PROKAR_LIPOPROTEIN"/>
    <property type="match status" value="1"/>
</dbReference>
<dbReference type="PANTHER" id="PTHR43649:SF29">
    <property type="entry name" value="OSMOPROTECTIVE COMPOUNDS-BINDING PROTEIN GGTB"/>
    <property type="match status" value="1"/>
</dbReference>
<dbReference type="OrthoDB" id="8663148at2"/>
<reference evidence="3 4" key="1">
    <citation type="submission" date="2018-03" db="EMBL/GenBank/DDBJ databases">
        <title>Genomic Encyclopedia of Archaeal and Bacterial Type Strains, Phase II (KMG-II): from individual species to whole genera.</title>
        <authorList>
            <person name="Goeker M."/>
        </authorList>
    </citation>
    <scope>NUCLEOTIDE SEQUENCE [LARGE SCALE GENOMIC DNA]</scope>
    <source>
        <strain evidence="3 4">DSM 45312</strain>
    </source>
</reference>
<dbReference type="InterPro" id="IPR050490">
    <property type="entry name" value="Bact_solute-bd_prot1"/>
</dbReference>
<dbReference type="SUPFAM" id="SSF53850">
    <property type="entry name" value="Periplasmic binding protein-like II"/>
    <property type="match status" value="1"/>
</dbReference>
<keyword evidence="2" id="KW-0813">Transport</keyword>
<dbReference type="Pfam" id="PF01547">
    <property type="entry name" value="SBP_bac_1"/>
    <property type="match status" value="1"/>
</dbReference>
<evidence type="ECO:0000313" key="3">
    <source>
        <dbReference type="EMBL" id="PSK92294.1"/>
    </source>
</evidence>
<keyword evidence="4" id="KW-1185">Reference proteome</keyword>
<name>A0A2P8D4Z1_9ACTN</name>